<organism evidence="2 3">
    <name type="scientific">Achromobacter anxifer</name>
    <dbReference type="NCBI Taxonomy" id="1287737"/>
    <lineage>
        <taxon>Bacteria</taxon>
        <taxon>Pseudomonadati</taxon>
        <taxon>Pseudomonadota</taxon>
        <taxon>Betaproteobacteria</taxon>
        <taxon>Burkholderiales</taxon>
        <taxon>Alcaligenaceae</taxon>
        <taxon>Achromobacter</taxon>
    </lineage>
</organism>
<evidence type="ECO:0000313" key="3">
    <source>
        <dbReference type="Proteomes" id="UP000494117"/>
    </source>
</evidence>
<dbReference type="EMBL" id="CADILG010000042">
    <property type="protein sequence ID" value="CAB3909252.1"/>
    <property type="molecule type" value="Genomic_DNA"/>
</dbReference>
<dbReference type="InterPro" id="IPR029058">
    <property type="entry name" value="AB_hydrolase_fold"/>
</dbReference>
<evidence type="ECO:0000259" key="1">
    <source>
        <dbReference type="Pfam" id="PF00561"/>
    </source>
</evidence>
<gene>
    <name evidence="2" type="primary">dehH1</name>
    <name evidence="2" type="ORF">LMG26858_04646</name>
</gene>
<feature type="domain" description="AB hydrolase-1" evidence="1">
    <location>
        <begin position="28"/>
        <end position="174"/>
    </location>
</feature>
<dbReference type="PANTHER" id="PTHR43329">
    <property type="entry name" value="EPOXIDE HYDROLASE"/>
    <property type="match status" value="1"/>
</dbReference>
<accession>A0A6S7EET3</accession>
<protein>
    <submittedName>
        <fullName evidence="2">Haloacetate dehalogenase H-1</fullName>
        <ecNumber evidence="2">3.8.1.3</ecNumber>
    </submittedName>
</protein>
<name>A0A6S7EET3_9BURK</name>
<dbReference type="GO" id="GO:0018785">
    <property type="term" value="F:haloacetate dehalogenase activity"/>
    <property type="evidence" value="ECO:0007669"/>
    <property type="project" value="UniProtKB-EC"/>
</dbReference>
<reference evidence="2 3" key="1">
    <citation type="submission" date="2020-04" db="EMBL/GenBank/DDBJ databases">
        <authorList>
            <person name="De Canck E."/>
        </authorList>
    </citation>
    <scope>NUCLEOTIDE SEQUENCE [LARGE SCALE GENOMIC DNA]</scope>
    <source>
        <strain evidence="2 3">LMG 26858</strain>
    </source>
</reference>
<keyword evidence="2" id="KW-0378">Hydrolase</keyword>
<dbReference type="Proteomes" id="UP000494117">
    <property type="component" value="Unassembled WGS sequence"/>
</dbReference>
<dbReference type="Pfam" id="PF00561">
    <property type="entry name" value="Abhydrolase_1"/>
    <property type="match status" value="1"/>
</dbReference>
<dbReference type="RefSeq" id="WP_175209324.1">
    <property type="nucleotide sequence ID" value="NZ_CADILG010000042.1"/>
</dbReference>
<keyword evidence="3" id="KW-1185">Reference proteome</keyword>
<dbReference type="InterPro" id="IPR000073">
    <property type="entry name" value="AB_hydrolase_1"/>
</dbReference>
<dbReference type="Gene3D" id="3.40.50.1820">
    <property type="entry name" value="alpha/beta hydrolase"/>
    <property type="match status" value="1"/>
</dbReference>
<evidence type="ECO:0000313" key="2">
    <source>
        <dbReference type="EMBL" id="CAB3909252.1"/>
    </source>
</evidence>
<dbReference type="EC" id="3.8.1.3" evidence="2"/>
<proteinExistence type="predicted"/>
<sequence>MTAFFDLPVRRIAANGVEIAARVGGSGPPLLLLHGHPQTHAIWHRVWPELTRHRTCVAADLRGYGDSGKPAASPDHSAHSKREMAADMVGLMRALGHERFEVLAHDRGARVAHRLALDHPAVVSRMMLLDIAPTLDMYEGTTRAFAQAYFHWFWLIQPAPLPETMIERDPVFYLRSVMGGRPGGLAHFSAEAMAEYERTARLPGWATGLCEDYRASATLDLEHDRAGRAAGERLRLPLRVLWGERGAVGRNFDVLALWRGVADEVSGGPLPGAHYLAEECPDALLEQAAAFFEWDRDGRSEAAAS</sequence>
<dbReference type="SUPFAM" id="SSF53474">
    <property type="entry name" value="alpha/beta-Hydrolases"/>
    <property type="match status" value="1"/>
</dbReference>
<dbReference type="AlphaFoldDB" id="A0A6S7EET3"/>